<accession>A0A1P8Q5K1</accession>
<keyword evidence="2" id="KW-1185">Reference proteome</keyword>
<protein>
    <submittedName>
        <fullName evidence="1">Uncharacterized protein</fullName>
    </submittedName>
</protein>
<evidence type="ECO:0000313" key="2">
    <source>
        <dbReference type="Proteomes" id="UP000187499"/>
    </source>
</evidence>
<dbReference type="Proteomes" id="UP000187499">
    <property type="component" value="Chromosome"/>
</dbReference>
<dbReference type="OrthoDB" id="2300361at2"/>
<dbReference type="KEGG" id="lalw:BTM29_11450"/>
<evidence type="ECO:0000313" key="1">
    <source>
        <dbReference type="EMBL" id="APX73130.1"/>
    </source>
</evidence>
<reference evidence="2" key="1">
    <citation type="submission" date="2016-12" db="EMBL/GenBank/DDBJ databases">
        <authorList>
            <person name="Jung M.Y."/>
            <person name="Lee S.H."/>
        </authorList>
    </citation>
    <scope>NUCLEOTIDE SEQUENCE [LARGE SCALE GENOMIC DNA]</scope>
    <source>
        <strain evidence="2">WiKim39</strain>
    </source>
</reference>
<proteinExistence type="predicted"/>
<name>A0A1P8Q5K1_9LACO</name>
<dbReference type="EMBL" id="CP019323">
    <property type="protein sequence ID" value="APX73130.1"/>
    <property type="molecule type" value="Genomic_DNA"/>
</dbReference>
<dbReference type="RefSeq" id="WP_076617938.1">
    <property type="nucleotide sequence ID" value="NZ_CP019323.1"/>
</dbReference>
<gene>
    <name evidence="1" type="ORF">BTM29_11450</name>
</gene>
<dbReference type="STRING" id="1847728.BTM29_11450"/>
<sequence length="182" mass="21335">MEENMRMIKGWTEDAKEELKMLKSVERSVSEILEMIQISSFYTEDLKGMLDKKMYDTGRSRDEIGKVATDFILDISQFLSGTAKFEERLYYIQIIPNDAECYVNRYIQDDSLIISGKVEIMDKYKTKFTMDEIKAIDPRYVPFAIKVGTINEIANYLGFQKKTVNNYLRRYSAVGYNLRKCE</sequence>
<dbReference type="AlphaFoldDB" id="A0A1P8Q5K1"/>
<organism evidence="1 2">
    <name type="scientific">Companilactobacillus allii</name>
    <dbReference type="NCBI Taxonomy" id="1847728"/>
    <lineage>
        <taxon>Bacteria</taxon>
        <taxon>Bacillati</taxon>
        <taxon>Bacillota</taxon>
        <taxon>Bacilli</taxon>
        <taxon>Lactobacillales</taxon>
        <taxon>Lactobacillaceae</taxon>
        <taxon>Companilactobacillus</taxon>
    </lineage>
</organism>